<comment type="caution">
    <text evidence="1">The sequence shown here is derived from an EMBL/GenBank/DDBJ whole genome shotgun (WGS) entry which is preliminary data.</text>
</comment>
<dbReference type="FunFam" id="3.30.760.10:FF:000044">
    <property type="entry name" value="Uncharacterized protein"/>
    <property type="match status" value="1"/>
</dbReference>
<dbReference type="AlphaFoldDB" id="A0A8S1KB53"/>
<proteinExistence type="predicted"/>
<sequence>MNQDCQLRARFTFWLSVSKDQNVDNFSDQLKQIGSFGTAREFWSIYSYMVKPEKLPLGAQFFLFQEQIQPVWEDPQNMNGGRLILRVKRGFENRVWEELILHYLSDENPHLQGVCGIIGHSKKNFILISIWIKDQNKYPKLLEELTKWIINCLGLQNKKEFEYIAHPQQQQQGETQ</sequence>
<organism evidence="1 2">
    <name type="scientific">Paramecium primaurelia</name>
    <dbReference type="NCBI Taxonomy" id="5886"/>
    <lineage>
        <taxon>Eukaryota</taxon>
        <taxon>Sar</taxon>
        <taxon>Alveolata</taxon>
        <taxon>Ciliophora</taxon>
        <taxon>Intramacronucleata</taxon>
        <taxon>Oligohymenophorea</taxon>
        <taxon>Peniculida</taxon>
        <taxon>Parameciidae</taxon>
        <taxon>Paramecium</taxon>
    </lineage>
</organism>
<gene>
    <name evidence="1" type="ORF">PPRIM_AZ9-3.1.T0120240</name>
</gene>
<evidence type="ECO:0008006" key="3">
    <source>
        <dbReference type="Google" id="ProtNLM"/>
    </source>
</evidence>
<dbReference type="Proteomes" id="UP000688137">
    <property type="component" value="Unassembled WGS sequence"/>
</dbReference>
<evidence type="ECO:0000313" key="1">
    <source>
        <dbReference type="EMBL" id="CAD8047930.1"/>
    </source>
</evidence>
<dbReference type="PANTHER" id="PTHR11960">
    <property type="entry name" value="EUKARYOTIC TRANSLATION INITIATION FACTOR 4E RELATED"/>
    <property type="match status" value="1"/>
</dbReference>
<dbReference type="Pfam" id="PF01652">
    <property type="entry name" value="IF4E"/>
    <property type="match status" value="1"/>
</dbReference>
<evidence type="ECO:0000313" key="2">
    <source>
        <dbReference type="Proteomes" id="UP000688137"/>
    </source>
</evidence>
<dbReference type="GO" id="GO:0003743">
    <property type="term" value="F:translation initiation factor activity"/>
    <property type="evidence" value="ECO:0007669"/>
    <property type="project" value="InterPro"/>
</dbReference>
<name>A0A8S1KB53_PARPR</name>
<protein>
    <recommendedName>
        <fullName evidence="3">Eukaryotic translation initiation factor 4E</fullName>
    </recommendedName>
</protein>
<dbReference type="GO" id="GO:0000340">
    <property type="term" value="F:RNA 7-methylguanosine cap binding"/>
    <property type="evidence" value="ECO:0007669"/>
    <property type="project" value="TreeGrafter"/>
</dbReference>
<keyword evidence="2" id="KW-1185">Reference proteome</keyword>
<dbReference type="PANTHER" id="PTHR11960:SF18">
    <property type="entry name" value="EUKARYOTIC TRANSLATION INITIATION FACTOR 4E HOMOLOGOUS PROTEIN, ISOFORM B"/>
    <property type="match status" value="1"/>
</dbReference>
<dbReference type="OMA" id="KWIINCL"/>
<dbReference type="GO" id="GO:0016281">
    <property type="term" value="C:eukaryotic translation initiation factor 4F complex"/>
    <property type="evidence" value="ECO:0007669"/>
    <property type="project" value="TreeGrafter"/>
</dbReference>
<accession>A0A8S1KB53</accession>
<reference evidence="1" key="1">
    <citation type="submission" date="2021-01" db="EMBL/GenBank/DDBJ databases">
        <authorList>
            <consortium name="Genoscope - CEA"/>
            <person name="William W."/>
        </authorList>
    </citation>
    <scope>NUCLEOTIDE SEQUENCE</scope>
</reference>
<dbReference type="EMBL" id="CAJJDM010000009">
    <property type="protein sequence ID" value="CAD8047930.1"/>
    <property type="molecule type" value="Genomic_DNA"/>
</dbReference>
<dbReference type="InterPro" id="IPR001040">
    <property type="entry name" value="TIF_eIF_4E"/>
</dbReference>